<accession>A0AAV0WC54</accession>
<dbReference type="Proteomes" id="UP001160148">
    <property type="component" value="Unassembled WGS sequence"/>
</dbReference>
<reference evidence="1 2" key="1">
    <citation type="submission" date="2023-01" db="EMBL/GenBank/DDBJ databases">
        <authorList>
            <person name="Whitehead M."/>
        </authorList>
    </citation>
    <scope>NUCLEOTIDE SEQUENCE [LARGE SCALE GENOMIC DNA]</scope>
</reference>
<keyword evidence="2" id="KW-1185">Reference proteome</keyword>
<organism evidence="1 2">
    <name type="scientific">Macrosiphum euphorbiae</name>
    <name type="common">potato aphid</name>
    <dbReference type="NCBI Taxonomy" id="13131"/>
    <lineage>
        <taxon>Eukaryota</taxon>
        <taxon>Metazoa</taxon>
        <taxon>Ecdysozoa</taxon>
        <taxon>Arthropoda</taxon>
        <taxon>Hexapoda</taxon>
        <taxon>Insecta</taxon>
        <taxon>Pterygota</taxon>
        <taxon>Neoptera</taxon>
        <taxon>Paraneoptera</taxon>
        <taxon>Hemiptera</taxon>
        <taxon>Sternorrhyncha</taxon>
        <taxon>Aphidomorpha</taxon>
        <taxon>Aphidoidea</taxon>
        <taxon>Aphididae</taxon>
        <taxon>Macrosiphini</taxon>
        <taxon>Macrosiphum</taxon>
    </lineage>
</organism>
<evidence type="ECO:0000313" key="2">
    <source>
        <dbReference type="Proteomes" id="UP001160148"/>
    </source>
</evidence>
<gene>
    <name evidence="1" type="ORF">MEUPH1_LOCUS9570</name>
</gene>
<dbReference type="AlphaFoldDB" id="A0AAV0WC54"/>
<evidence type="ECO:0000313" key="1">
    <source>
        <dbReference type="EMBL" id="CAI6353450.1"/>
    </source>
</evidence>
<name>A0AAV0WC54_9HEMI</name>
<proteinExistence type="predicted"/>
<protein>
    <submittedName>
        <fullName evidence="1">Uncharacterized protein</fullName>
    </submittedName>
</protein>
<dbReference type="EMBL" id="CARXXK010000002">
    <property type="protein sequence ID" value="CAI6353450.1"/>
    <property type="molecule type" value="Genomic_DNA"/>
</dbReference>
<sequence length="92" mass="10572">MRDLRLVAYRLVSWLPAYKVSLDFSYGTLKSSSVSLVTIRPSPFPYLLDFPSRCKRLFAQSRIFRCPIVSSYTQPQCMHPGHLAALQSGQYR</sequence>
<comment type="caution">
    <text evidence="1">The sequence shown here is derived from an EMBL/GenBank/DDBJ whole genome shotgun (WGS) entry which is preliminary data.</text>
</comment>